<name>A0AAW2QJA5_SESRA</name>
<dbReference type="SUPFAM" id="SSF53474">
    <property type="entry name" value="alpha/beta-Hydrolases"/>
    <property type="match status" value="1"/>
</dbReference>
<feature type="domain" description="Dienelactone hydrolase" evidence="1">
    <location>
        <begin position="114"/>
        <end position="296"/>
    </location>
</feature>
<proteinExistence type="predicted"/>
<dbReference type="Gene3D" id="3.40.50.1820">
    <property type="entry name" value="alpha/beta hydrolase"/>
    <property type="match status" value="1"/>
</dbReference>
<evidence type="ECO:0000259" key="1">
    <source>
        <dbReference type="Pfam" id="PF01738"/>
    </source>
</evidence>
<comment type="caution">
    <text evidence="2">The sequence shown here is derived from an EMBL/GenBank/DDBJ whole genome shotgun (WGS) entry which is preliminary data.</text>
</comment>
<dbReference type="Pfam" id="PF01738">
    <property type="entry name" value="DLH"/>
    <property type="match status" value="1"/>
</dbReference>
<dbReference type="AlphaFoldDB" id="A0AAW2QJA5"/>
<sequence length="297" mass="32606">MSVSDQCCSNPPTLTPDCGAGEVQELGGLTCYVSGSADSKIAVILISDIFGYEAPKLRFNIFYFQKPPRVGGGFFGVKGKKDDKVQKNIQAQNRSEKTDMANFNHVNIRIDRFVLKLADKVAAAGYYTVVPDYFRGDPCDAERFHQVFPGWIKIHGPEQGFEDTKPLIEALKSKGITKIGAAGFCWGAKVVVELAKEGYIQAGVLLHPSLINVEDIQGVKVPLSILGAEHDQSSPPELVKQFETILNAKPEVDSFVKIFPGVSHGWAVRCSDDDEHAVKSAEEAHGDMLDWFAKYLK</sequence>
<dbReference type="InterPro" id="IPR002925">
    <property type="entry name" value="Dienelactn_hydro"/>
</dbReference>
<dbReference type="GO" id="GO:0016787">
    <property type="term" value="F:hydrolase activity"/>
    <property type="evidence" value="ECO:0007669"/>
    <property type="project" value="InterPro"/>
</dbReference>
<reference evidence="2" key="1">
    <citation type="submission" date="2020-06" db="EMBL/GenBank/DDBJ databases">
        <authorList>
            <person name="Li T."/>
            <person name="Hu X."/>
            <person name="Zhang T."/>
            <person name="Song X."/>
            <person name="Zhang H."/>
            <person name="Dai N."/>
            <person name="Sheng W."/>
            <person name="Hou X."/>
            <person name="Wei L."/>
        </authorList>
    </citation>
    <scope>NUCLEOTIDE SEQUENCE</scope>
    <source>
        <strain evidence="2">G02</strain>
        <tissue evidence="2">Leaf</tissue>
    </source>
</reference>
<dbReference type="EMBL" id="JACGWJ010000015">
    <property type="protein sequence ID" value="KAL0367615.1"/>
    <property type="molecule type" value="Genomic_DNA"/>
</dbReference>
<evidence type="ECO:0000313" key="2">
    <source>
        <dbReference type="EMBL" id="KAL0367615.1"/>
    </source>
</evidence>
<organism evidence="2">
    <name type="scientific">Sesamum radiatum</name>
    <name type="common">Black benniseed</name>
    <dbReference type="NCBI Taxonomy" id="300843"/>
    <lineage>
        <taxon>Eukaryota</taxon>
        <taxon>Viridiplantae</taxon>
        <taxon>Streptophyta</taxon>
        <taxon>Embryophyta</taxon>
        <taxon>Tracheophyta</taxon>
        <taxon>Spermatophyta</taxon>
        <taxon>Magnoliopsida</taxon>
        <taxon>eudicotyledons</taxon>
        <taxon>Gunneridae</taxon>
        <taxon>Pentapetalae</taxon>
        <taxon>asterids</taxon>
        <taxon>lamiids</taxon>
        <taxon>Lamiales</taxon>
        <taxon>Pedaliaceae</taxon>
        <taxon>Sesamum</taxon>
    </lineage>
</organism>
<gene>
    <name evidence="2" type="ORF">Sradi_3651600</name>
</gene>
<dbReference type="PANTHER" id="PTHR17630">
    <property type="entry name" value="DIENELACTONE HYDROLASE"/>
    <property type="match status" value="1"/>
</dbReference>
<dbReference type="PANTHER" id="PTHR17630:SF97">
    <property type="entry name" value="ENDO-1,31,4-BETA-D-GLUCANASE-LIKE"/>
    <property type="match status" value="1"/>
</dbReference>
<reference evidence="2" key="2">
    <citation type="journal article" date="2024" name="Plant">
        <title>Genomic evolution and insights into agronomic trait innovations of Sesamum species.</title>
        <authorList>
            <person name="Miao H."/>
            <person name="Wang L."/>
            <person name="Qu L."/>
            <person name="Liu H."/>
            <person name="Sun Y."/>
            <person name="Le M."/>
            <person name="Wang Q."/>
            <person name="Wei S."/>
            <person name="Zheng Y."/>
            <person name="Lin W."/>
            <person name="Duan Y."/>
            <person name="Cao H."/>
            <person name="Xiong S."/>
            <person name="Wang X."/>
            <person name="Wei L."/>
            <person name="Li C."/>
            <person name="Ma Q."/>
            <person name="Ju M."/>
            <person name="Zhao R."/>
            <person name="Li G."/>
            <person name="Mu C."/>
            <person name="Tian Q."/>
            <person name="Mei H."/>
            <person name="Zhang T."/>
            <person name="Gao T."/>
            <person name="Zhang H."/>
        </authorList>
    </citation>
    <scope>NUCLEOTIDE SEQUENCE</scope>
    <source>
        <strain evidence="2">G02</strain>
    </source>
</reference>
<protein>
    <submittedName>
        <fullName evidence="2">1,4-beta-D-glucanase</fullName>
    </submittedName>
</protein>
<accession>A0AAW2QJA5</accession>
<dbReference type="InterPro" id="IPR029058">
    <property type="entry name" value="AB_hydrolase_fold"/>
</dbReference>